<protein>
    <submittedName>
        <fullName evidence="5">HAMP domain-containing protein</fullName>
    </submittedName>
</protein>
<feature type="compositionally biased region" description="Polar residues" evidence="1">
    <location>
        <begin position="18"/>
        <end position="27"/>
    </location>
</feature>
<dbReference type="SMART" id="SM00304">
    <property type="entry name" value="HAMP"/>
    <property type="match status" value="1"/>
</dbReference>
<gene>
    <name evidence="5" type="ORF">D6C00_03445</name>
</gene>
<keyword evidence="2" id="KW-0472">Membrane</keyword>
<dbReference type="GO" id="GO:0035556">
    <property type="term" value="P:intracellular signal transduction"/>
    <property type="evidence" value="ECO:0007669"/>
    <property type="project" value="InterPro"/>
</dbReference>
<dbReference type="Pfam" id="PF00211">
    <property type="entry name" value="Guanylate_cyc"/>
    <property type="match status" value="1"/>
</dbReference>
<dbReference type="Gene3D" id="6.10.340.10">
    <property type="match status" value="1"/>
</dbReference>
<dbReference type="InterPro" id="IPR001054">
    <property type="entry name" value="A/G_cyclase"/>
</dbReference>
<dbReference type="PROSITE" id="PS50125">
    <property type="entry name" value="GUANYLATE_CYCLASE_2"/>
    <property type="match status" value="1"/>
</dbReference>
<dbReference type="GO" id="GO:0016020">
    <property type="term" value="C:membrane"/>
    <property type="evidence" value="ECO:0007669"/>
    <property type="project" value="InterPro"/>
</dbReference>
<dbReference type="InterPro" id="IPR029787">
    <property type="entry name" value="Nucleotide_cyclase"/>
</dbReference>
<accession>A0A426QH66</accession>
<name>A0A426QH66_9GAMM</name>
<evidence type="ECO:0000256" key="2">
    <source>
        <dbReference type="SAM" id="Phobius"/>
    </source>
</evidence>
<evidence type="ECO:0000256" key="1">
    <source>
        <dbReference type="SAM" id="MobiDB-lite"/>
    </source>
</evidence>
<feature type="domain" description="HAMP" evidence="4">
    <location>
        <begin position="239"/>
        <end position="291"/>
    </location>
</feature>
<feature type="transmembrane region" description="Helical" evidence="2">
    <location>
        <begin position="54"/>
        <end position="78"/>
    </location>
</feature>
<dbReference type="GO" id="GO:0004016">
    <property type="term" value="F:adenylate cyclase activity"/>
    <property type="evidence" value="ECO:0007669"/>
    <property type="project" value="UniProtKB-ARBA"/>
</dbReference>
<dbReference type="EMBL" id="QZMU01000001">
    <property type="protein sequence ID" value="RRQ21105.1"/>
    <property type="molecule type" value="Genomic_DNA"/>
</dbReference>
<keyword evidence="2" id="KW-1133">Transmembrane helix</keyword>
<organism evidence="5 6">
    <name type="scientific">Thiohalobacter thiocyanaticus</name>
    <dbReference type="NCBI Taxonomy" id="585455"/>
    <lineage>
        <taxon>Bacteria</taxon>
        <taxon>Pseudomonadati</taxon>
        <taxon>Pseudomonadota</taxon>
        <taxon>Gammaproteobacteria</taxon>
        <taxon>Thiohalobacterales</taxon>
        <taxon>Thiohalobacteraceae</taxon>
        <taxon>Thiohalobacter</taxon>
    </lineage>
</organism>
<reference evidence="5 6" key="1">
    <citation type="journal article" date="2010" name="Int. J. Syst. Evol. Microbiol.">
        <title>Thiohalobacter thiocyanaticus gen. nov., sp. nov., a moderately halophilic, sulfur-oxidizing gammaproteobacterium from hypersaline lakes, that utilizes thiocyanate.</title>
        <authorList>
            <person name="Sorokin D.Y."/>
            <person name="Kovaleva O.L."/>
            <person name="Tourova T.P."/>
            <person name="Muyzer G."/>
        </authorList>
    </citation>
    <scope>NUCLEOTIDE SEQUENCE [LARGE SCALE GENOMIC DNA]</scope>
    <source>
        <strain evidence="5 6">Hrh1</strain>
    </source>
</reference>
<feature type="region of interest" description="Disordered" evidence="1">
    <location>
        <begin position="18"/>
        <end position="40"/>
    </location>
</feature>
<dbReference type="Pfam" id="PF00672">
    <property type="entry name" value="HAMP"/>
    <property type="match status" value="1"/>
</dbReference>
<dbReference type="PROSITE" id="PS50885">
    <property type="entry name" value="HAMP"/>
    <property type="match status" value="1"/>
</dbReference>
<dbReference type="Proteomes" id="UP000287798">
    <property type="component" value="Unassembled WGS sequence"/>
</dbReference>
<comment type="caution">
    <text evidence="5">The sequence shown here is derived from an EMBL/GenBank/DDBJ whole genome shotgun (WGS) entry which is preliminary data.</text>
</comment>
<feature type="transmembrane region" description="Helical" evidence="2">
    <location>
        <begin position="219"/>
        <end position="237"/>
    </location>
</feature>
<dbReference type="InterPro" id="IPR050697">
    <property type="entry name" value="Adenylyl/Guanylyl_Cyclase_3/4"/>
</dbReference>
<dbReference type="SUPFAM" id="SSF158472">
    <property type="entry name" value="HAMP domain-like"/>
    <property type="match status" value="1"/>
</dbReference>
<evidence type="ECO:0000259" key="3">
    <source>
        <dbReference type="PROSITE" id="PS50125"/>
    </source>
</evidence>
<keyword evidence="6" id="KW-1185">Reference proteome</keyword>
<dbReference type="Gene3D" id="3.30.70.1230">
    <property type="entry name" value="Nucleotide cyclase"/>
    <property type="match status" value="1"/>
</dbReference>
<evidence type="ECO:0000313" key="6">
    <source>
        <dbReference type="Proteomes" id="UP000287798"/>
    </source>
</evidence>
<evidence type="ECO:0000313" key="5">
    <source>
        <dbReference type="EMBL" id="RRQ21105.1"/>
    </source>
</evidence>
<dbReference type="AlphaFoldDB" id="A0A426QH66"/>
<dbReference type="PANTHER" id="PTHR43081">
    <property type="entry name" value="ADENYLATE CYCLASE, TERMINAL-DIFFERENTIATION SPECIFIC-RELATED"/>
    <property type="match status" value="1"/>
</dbReference>
<dbReference type="PANTHER" id="PTHR43081:SF1">
    <property type="entry name" value="ADENYLATE CYCLASE, TERMINAL-DIFFERENTIATION SPECIFIC"/>
    <property type="match status" value="1"/>
</dbReference>
<dbReference type="GO" id="GO:0009190">
    <property type="term" value="P:cyclic nucleotide biosynthetic process"/>
    <property type="evidence" value="ECO:0007669"/>
    <property type="project" value="InterPro"/>
</dbReference>
<evidence type="ECO:0000259" key="4">
    <source>
        <dbReference type="PROSITE" id="PS50885"/>
    </source>
</evidence>
<dbReference type="SMART" id="SM00044">
    <property type="entry name" value="CYCc"/>
    <property type="match status" value="1"/>
</dbReference>
<feature type="compositionally biased region" description="Basic residues" evidence="1">
    <location>
        <begin position="30"/>
        <end position="40"/>
    </location>
</feature>
<feature type="domain" description="Guanylate cyclase" evidence="3">
    <location>
        <begin position="323"/>
        <end position="455"/>
    </location>
</feature>
<dbReference type="InterPro" id="IPR003660">
    <property type="entry name" value="HAMP_dom"/>
</dbReference>
<proteinExistence type="predicted"/>
<dbReference type="CDD" id="cd07302">
    <property type="entry name" value="CHD"/>
    <property type="match status" value="1"/>
</dbReference>
<sequence length="528" mass="58672">MGAPAGIFKPDTGLRQSSIMSEIPTQDKTSRKRPRRRGSAWRRLRRSLPGHIPIAYKLSFVISVLMVTCIGLLASLVVQHQNQILRQQVDELGRTLAHQFARSSAEPLLADDSLALDVLTTNLIQDDNVLGTAILSSKGEILTQAGITPFDQPQGDTAPDPNRLRGYEWQSRDASQAYSYDLVAFTSAVRVQDVVAGHVVITLDRTPWEHSLFTANQHIILASLIVVLIGSVLTVALSRRLSQPIYDLIHASQALDEGLYHLRFPERRKDELGNLMSSFNRLAEGLHQKNQVERTLSRYLSPHVAQEILARGTRLGGQRVDATVLFADIVGFTEMSERMAPEAVAQLLNQYFAHIFRATDANHGMIDKYIGDCAMLVFGVPQSDPDHAFNAVICALMIQRLVGLENQARERRGQPPVRFRLGLNSGEMLAGNMGADERMEYTVVGDNVNLASRLSACAEAGQVLVSESVYARDEVQGRVIAEAHEAVTLRGISRPVMTYRILDLKPEYREAFDQQIELIWHQGRLQSA</sequence>
<dbReference type="CDD" id="cd06225">
    <property type="entry name" value="HAMP"/>
    <property type="match status" value="1"/>
</dbReference>
<dbReference type="SUPFAM" id="SSF55073">
    <property type="entry name" value="Nucleotide cyclase"/>
    <property type="match status" value="1"/>
</dbReference>
<keyword evidence="2" id="KW-0812">Transmembrane</keyword>